<protein>
    <submittedName>
        <fullName evidence="2">Uncharacterized protein</fullName>
    </submittedName>
</protein>
<keyword evidence="3" id="KW-1185">Reference proteome</keyword>
<organism evidence="2 3">
    <name type="scientific">Pedobacter ureilyticus</name>
    <dbReference type="NCBI Taxonomy" id="1393051"/>
    <lineage>
        <taxon>Bacteria</taxon>
        <taxon>Pseudomonadati</taxon>
        <taxon>Bacteroidota</taxon>
        <taxon>Sphingobacteriia</taxon>
        <taxon>Sphingobacteriales</taxon>
        <taxon>Sphingobacteriaceae</taxon>
        <taxon>Pedobacter</taxon>
    </lineage>
</organism>
<dbReference type="RefSeq" id="WP_138724734.1">
    <property type="nucleotide sequence ID" value="NZ_SSHJ02000010.1"/>
</dbReference>
<name>A0ABW9JAR0_9SPHI</name>
<dbReference type="Proteomes" id="UP001517247">
    <property type="component" value="Unassembled WGS sequence"/>
</dbReference>
<feature type="transmembrane region" description="Helical" evidence="1">
    <location>
        <begin position="79"/>
        <end position="96"/>
    </location>
</feature>
<proteinExistence type="predicted"/>
<accession>A0ABW9JAR0</accession>
<evidence type="ECO:0000313" key="2">
    <source>
        <dbReference type="EMBL" id="MFN0257649.1"/>
    </source>
</evidence>
<sequence>MTAFIIIIAAIIAAMLTFFMNHTLKQGPVRSSALLSLSIALIFYFFPNLVTSDLSKNIPVVFIGGSFIGMVSKKIVDSYFKLAISGLVFAIIYLNTSRFFAGYGGALGASAGISLLSVLSLPFFTPKKHHLTNGILQLRKIILKRNRN</sequence>
<keyword evidence="1" id="KW-1133">Transmembrane helix</keyword>
<keyword evidence="1" id="KW-0812">Transmembrane</keyword>
<gene>
    <name evidence="2" type="ORF">E6A44_018845</name>
</gene>
<feature type="transmembrane region" description="Helical" evidence="1">
    <location>
        <begin position="102"/>
        <end position="124"/>
    </location>
</feature>
<feature type="transmembrane region" description="Helical" evidence="1">
    <location>
        <begin position="6"/>
        <end position="24"/>
    </location>
</feature>
<keyword evidence="1" id="KW-0472">Membrane</keyword>
<evidence type="ECO:0000313" key="3">
    <source>
        <dbReference type="Proteomes" id="UP001517247"/>
    </source>
</evidence>
<feature type="transmembrane region" description="Helical" evidence="1">
    <location>
        <begin position="31"/>
        <end position="50"/>
    </location>
</feature>
<comment type="caution">
    <text evidence="2">The sequence shown here is derived from an EMBL/GenBank/DDBJ whole genome shotgun (WGS) entry which is preliminary data.</text>
</comment>
<evidence type="ECO:0000256" key="1">
    <source>
        <dbReference type="SAM" id="Phobius"/>
    </source>
</evidence>
<reference evidence="2 3" key="1">
    <citation type="submission" date="2024-12" db="EMBL/GenBank/DDBJ databases">
        <authorList>
            <person name="Hu S."/>
        </authorList>
    </citation>
    <scope>NUCLEOTIDE SEQUENCE [LARGE SCALE GENOMIC DNA]</scope>
    <source>
        <strain evidence="2 3">THG-T11</strain>
    </source>
</reference>
<dbReference type="EMBL" id="SSHJ02000010">
    <property type="protein sequence ID" value="MFN0257649.1"/>
    <property type="molecule type" value="Genomic_DNA"/>
</dbReference>